<sequence>MRKQRKLPRWSTYRGGFPHVRGYLPNKGGPTAYGAGCYLVGQYVETRNTAAQKRIIANLRAQRIRDCWLCGEPIDYEAGKDDGRSFSADHKKSWKKYPELREDPSNYAPAHLGCNQSRGNREPPAGLGLLSRVW</sequence>
<dbReference type="Pfam" id="PF01844">
    <property type="entry name" value="HNH"/>
    <property type="match status" value="1"/>
</dbReference>
<evidence type="ECO:0000313" key="4">
    <source>
        <dbReference type="Proteomes" id="UP000268850"/>
    </source>
</evidence>
<name>A0A3G2KI01_9CAUD</name>
<keyword evidence="3" id="KW-0540">Nuclease</keyword>
<feature type="region of interest" description="Disordered" evidence="1">
    <location>
        <begin position="100"/>
        <end position="123"/>
    </location>
</feature>
<keyword evidence="3" id="KW-0255">Endonuclease</keyword>
<evidence type="ECO:0000259" key="2">
    <source>
        <dbReference type="Pfam" id="PF01844"/>
    </source>
</evidence>
<gene>
    <name evidence="3" type="primary">73</name>
    <name evidence="3" type="ORF">PBI_MELONS_73</name>
</gene>
<evidence type="ECO:0000256" key="1">
    <source>
        <dbReference type="SAM" id="MobiDB-lite"/>
    </source>
</evidence>
<dbReference type="GO" id="GO:0008270">
    <property type="term" value="F:zinc ion binding"/>
    <property type="evidence" value="ECO:0007669"/>
    <property type="project" value="InterPro"/>
</dbReference>
<dbReference type="GO" id="GO:0003676">
    <property type="term" value="F:nucleic acid binding"/>
    <property type="evidence" value="ECO:0007669"/>
    <property type="project" value="InterPro"/>
</dbReference>
<evidence type="ECO:0000313" key="3">
    <source>
        <dbReference type="EMBL" id="AYN58623.1"/>
    </source>
</evidence>
<protein>
    <submittedName>
        <fullName evidence="3">HNH endonuclease</fullName>
    </submittedName>
</protein>
<dbReference type="InterPro" id="IPR002711">
    <property type="entry name" value="HNH"/>
</dbReference>
<proteinExistence type="predicted"/>
<organism evidence="3 4">
    <name type="scientific">Arthrobacter phage Melons</name>
    <dbReference type="NCBI Taxonomy" id="2419962"/>
    <lineage>
        <taxon>Viruses</taxon>
        <taxon>Duplodnaviria</taxon>
        <taxon>Heunggongvirae</taxon>
        <taxon>Uroviricota</taxon>
        <taxon>Caudoviricetes</taxon>
        <taxon>Coralvirus</taxon>
        <taxon>Coralvirus coral</taxon>
    </lineage>
</organism>
<reference evidence="3 4" key="1">
    <citation type="submission" date="2018-09" db="EMBL/GenBank/DDBJ databases">
        <authorList>
            <person name="Giglietti G."/>
            <person name="Stoner T.H."/>
            <person name="Garlena R.A."/>
            <person name="Russell D.A."/>
            <person name="Pope W.H."/>
            <person name="Jacobs-Sera D."/>
            <person name="Hatfull G.F."/>
        </authorList>
    </citation>
    <scope>NUCLEOTIDE SEQUENCE [LARGE SCALE GENOMIC DNA]</scope>
</reference>
<keyword evidence="3" id="KW-0378">Hydrolase</keyword>
<feature type="domain" description="HNH" evidence="2">
    <location>
        <begin position="67"/>
        <end position="121"/>
    </location>
</feature>
<dbReference type="GO" id="GO:0004519">
    <property type="term" value="F:endonuclease activity"/>
    <property type="evidence" value="ECO:0007669"/>
    <property type="project" value="UniProtKB-KW"/>
</dbReference>
<dbReference type="Gene3D" id="1.10.30.50">
    <property type="match status" value="1"/>
</dbReference>
<accession>A0A3G2KI01</accession>
<dbReference type="EMBL" id="MH834620">
    <property type="protein sequence ID" value="AYN58623.1"/>
    <property type="molecule type" value="Genomic_DNA"/>
</dbReference>
<dbReference type="Proteomes" id="UP000268850">
    <property type="component" value="Segment"/>
</dbReference>